<evidence type="ECO:0000259" key="1">
    <source>
        <dbReference type="SMART" id="SM00046"/>
    </source>
</evidence>
<dbReference type="GO" id="GO:0016301">
    <property type="term" value="F:kinase activity"/>
    <property type="evidence" value="ECO:0007669"/>
    <property type="project" value="UniProtKB-KW"/>
</dbReference>
<dbReference type="EMBL" id="CP121106">
    <property type="protein sequence ID" value="WFL78629.1"/>
    <property type="molecule type" value="Genomic_DNA"/>
</dbReference>
<organism evidence="2 3">
    <name type="scientific">Altererythrobacter arenosus</name>
    <dbReference type="NCBI Taxonomy" id="3032592"/>
    <lineage>
        <taxon>Bacteria</taxon>
        <taxon>Pseudomonadati</taxon>
        <taxon>Pseudomonadota</taxon>
        <taxon>Alphaproteobacteria</taxon>
        <taxon>Sphingomonadales</taxon>
        <taxon>Erythrobacteraceae</taxon>
        <taxon>Altererythrobacter</taxon>
    </lineage>
</organism>
<keyword evidence="2" id="KW-0418">Kinase</keyword>
<proteinExistence type="predicted"/>
<evidence type="ECO:0000313" key="3">
    <source>
        <dbReference type="Proteomes" id="UP001215827"/>
    </source>
</evidence>
<dbReference type="SMART" id="SM00046">
    <property type="entry name" value="DAGKc"/>
    <property type="match status" value="1"/>
</dbReference>
<dbReference type="RefSeq" id="WP_278017319.1">
    <property type="nucleotide sequence ID" value="NZ_CP121106.1"/>
</dbReference>
<dbReference type="Gene3D" id="3.40.50.10330">
    <property type="entry name" value="Probable inorganic polyphosphate/atp-NAD kinase, domain 1"/>
    <property type="match status" value="1"/>
</dbReference>
<feature type="domain" description="DAGKc" evidence="1">
    <location>
        <begin position="6"/>
        <end position="129"/>
    </location>
</feature>
<dbReference type="InterPro" id="IPR017438">
    <property type="entry name" value="ATP-NAD_kinase_N"/>
</dbReference>
<sequence length="284" mass="30654">MEQFSRCCLITNSSSGSNRQAAVEEVKDALAQHEIEIVRAVEFPEQDLPTGQELDAAGLSLVVVFTGDGSVNSAISQLADWTGAVLVLPGGTMNLLSRRLHRDFEAGRIIELVAGGAARRVRPNVCQSRHGFALAGLLVGPGTCWSEVREATRDMNIPAIAETTVEAIGQTAEGPPVAMIEPRLGRPQGYQLVEITPGEHGLQFDGFYADTPTDYARQGWAVLRRKFREGPHDRIGMVGDATLQSADETPLEMLIDGEPIKGEPVERFLATRCPVDLLATAHSD</sequence>
<keyword evidence="3" id="KW-1185">Reference proteome</keyword>
<gene>
    <name evidence="2" type="ORF">P7228_06080</name>
</gene>
<dbReference type="InterPro" id="IPR001206">
    <property type="entry name" value="Diacylglycerol_kinase_cat_dom"/>
</dbReference>
<dbReference type="SUPFAM" id="SSF111331">
    <property type="entry name" value="NAD kinase/diacylglycerol kinase-like"/>
    <property type="match status" value="1"/>
</dbReference>
<dbReference type="Proteomes" id="UP001215827">
    <property type="component" value="Chromosome"/>
</dbReference>
<reference evidence="2 3" key="1">
    <citation type="submission" date="2023-03" db="EMBL/GenBank/DDBJ databases">
        <title>Altererythrobacter sp. CAU 1644 isolated from sand.</title>
        <authorList>
            <person name="Kim W."/>
        </authorList>
    </citation>
    <scope>NUCLEOTIDE SEQUENCE [LARGE SCALE GENOMIC DNA]</scope>
    <source>
        <strain evidence="2 3">CAU 1644</strain>
    </source>
</reference>
<name>A0ABY8FUD8_9SPHN</name>
<dbReference type="Pfam" id="PF00781">
    <property type="entry name" value="DAGK_cat"/>
    <property type="match status" value="1"/>
</dbReference>
<keyword evidence="2" id="KW-0808">Transferase</keyword>
<dbReference type="InterPro" id="IPR016064">
    <property type="entry name" value="NAD/diacylglycerol_kinase_sf"/>
</dbReference>
<accession>A0ABY8FUD8</accession>
<evidence type="ECO:0000313" key="2">
    <source>
        <dbReference type="EMBL" id="WFL78629.1"/>
    </source>
</evidence>
<protein>
    <submittedName>
        <fullName evidence="2">Acylglycerol kinase family protein</fullName>
    </submittedName>
</protein>